<dbReference type="NCBIfam" id="TIGR01593">
    <property type="entry name" value="holin_tox_secr"/>
    <property type="match status" value="1"/>
</dbReference>
<feature type="transmembrane region" description="Helical" evidence="6">
    <location>
        <begin position="68"/>
        <end position="101"/>
    </location>
</feature>
<evidence type="ECO:0000256" key="4">
    <source>
        <dbReference type="ARBA" id="ARBA00023136"/>
    </source>
</evidence>
<accession>A0ABV6NFZ0</accession>
<dbReference type="InterPro" id="IPR006480">
    <property type="entry name" value="Phage_holin_4_1"/>
</dbReference>
<keyword evidence="3 6" id="KW-1133">Transmembrane helix</keyword>
<comment type="caution">
    <text evidence="7">The sequence shown here is derived from an EMBL/GenBank/DDBJ whole genome shotgun (WGS) entry which is preliminary data.</text>
</comment>
<dbReference type="EMBL" id="JBHLTR010000016">
    <property type="protein sequence ID" value="MFC0559692.1"/>
    <property type="molecule type" value="Genomic_DNA"/>
</dbReference>
<comment type="subcellular location">
    <subcellularLocation>
        <location evidence="1">Membrane</location>
        <topology evidence="1">Multi-pass membrane protein</topology>
    </subcellularLocation>
</comment>
<dbReference type="RefSeq" id="WP_273845703.1">
    <property type="nucleotide sequence ID" value="NZ_JAQQWT010000014.1"/>
</dbReference>
<keyword evidence="4 6" id="KW-0472">Membrane</keyword>
<evidence type="ECO:0000256" key="5">
    <source>
        <dbReference type="ARBA" id="ARBA00023600"/>
    </source>
</evidence>
<keyword evidence="2 6" id="KW-0812">Transmembrane</keyword>
<organism evidence="7 8">
    <name type="scientific">Halalkalibacter alkalisediminis</name>
    <dbReference type="NCBI Taxonomy" id="935616"/>
    <lineage>
        <taxon>Bacteria</taxon>
        <taxon>Bacillati</taxon>
        <taxon>Bacillota</taxon>
        <taxon>Bacilli</taxon>
        <taxon>Bacillales</taxon>
        <taxon>Bacillaceae</taxon>
        <taxon>Halalkalibacter</taxon>
    </lineage>
</organism>
<keyword evidence="8" id="KW-1185">Reference proteome</keyword>
<evidence type="ECO:0000313" key="7">
    <source>
        <dbReference type="EMBL" id="MFC0559692.1"/>
    </source>
</evidence>
<evidence type="ECO:0000256" key="1">
    <source>
        <dbReference type="ARBA" id="ARBA00004141"/>
    </source>
</evidence>
<reference evidence="7 8" key="1">
    <citation type="submission" date="2024-09" db="EMBL/GenBank/DDBJ databases">
        <authorList>
            <person name="Sun Q."/>
            <person name="Mori K."/>
        </authorList>
    </citation>
    <scope>NUCLEOTIDE SEQUENCE [LARGE SCALE GENOMIC DNA]</scope>
    <source>
        <strain evidence="7 8">NCAIM B.02301</strain>
    </source>
</reference>
<gene>
    <name evidence="7" type="ORF">ACFFH4_11605</name>
</gene>
<comment type="similarity">
    <text evidence="5">Belongs to the bacteriophage holin family. Cp-1 holin subfamily.</text>
</comment>
<evidence type="ECO:0000313" key="8">
    <source>
        <dbReference type="Proteomes" id="UP001589833"/>
    </source>
</evidence>
<proteinExistence type="inferred from homology"/>
<evidence type="ECO:0000256" key="6">
    <source>
        <dbReference type="SAM" id="Phobius"/>
    </source>
</evidence>
<protein>
    <submittedName>
        <fullName evidence="7">Phage holin family protein</fullName>
    </submittedName>
</protein>
<dbReference type="Proteomes" id="UP001589833">
    <property type="component" value="Unassembled WGS sequence"/>
</dbReference>
<dbReference type="Pfam" id="PF05105">
    <property type="entry name" value="Phage_holin_4_1"/>
    <property type="match status" value="1"/>
</dbReference>
<name>A0ABV6NFZ0_9BACI</name>
<evidence type="ECO:0000256" key="3">
    <source>
        <dbReference type="ARBA" id="ARBA00022989"/>
    </source>
</evidence>
<feature type="transmembrane region" description="Helical" evidence="6">
    <location>
        <begin position="29"/>
        <end position="47"/>
    </location>
</feature>
<evidence type="ECO:0000256" key="2">
    <source>
        <dbReference type="ARBA" id="ARBA00022692"/>
    </source>
</evidence>
<sequence>MERLDLWFKSALLFFGGLFSLLVDNFGMPFAILVVVQIADVITGLMASRKEGKRWRSAIGIAGFNKKVGLLILIGLVYLIEVNLFGTNAIGGSIATVYIGMELLSNTENLDRIGVYIHPKIRDFIDVMKGKENKFEKD</sequence>